<organism evidence="1 2">
    <name type="scientific">Thelephora ganbajun</name>
    <name type="common">Ganba fungus</name>
    <dbReference type="NCBI Taxonomy" id="370292"/>
    <lineage>
        <taxon>Eukaryota</taxon>
        <taxon>Fungi</taxon>
        <taxon>Dikarya</taxon>
        <taxon>Basidiomycota</taxon>
        <taxon>Agaricomycotina</taxon>
        <taxon>Agaricomycetes</taxon>
        <taxon>Thelephorales</taxon>
        <taxon>Thelephoraceae</taxon>
        <taxon>Thelephora</taxon>
    </lineage>
</organism>
<gene>
    <name evidence="1" type="ORF">BDM02DRAFT_3128405</name>
</gene>
<evidence type="ECO:0000313" key="2">
    <source>
        <dbReference type="Proteomes" id="UP000886501"/>
    </source>
</evidence>
<evidence type="ECO:0000313" key="1">
    <source>
        <dbReference type="EMBL" id="KAF9649303.1"/>
    </source>
</evidence>
<protein>
    <submittedName>
        <fullName evidence="1">Uncharacterized protein</fullName>
    </submittedName>
</protein>
<dbReference type="EMBL" id="MU117999">
    <property type="protein sequence ID" value="KAF9649303.1"/>
    <property type="molecule type" value="Genomic_DNA"/>
</dbReference>
<reference evidence="1" key="1">
    <citation type="submission" date="2019-10" db="EMBL/GenBank/DDBJ databases">
        <authorList>
            <consortium name="DOE Joint Genome Institute"/>
            <person name="Kuo A."/>
            <person name="Miyauchi S."/>
            <person name="Kiss E."/>
            <person name="Drula E."/>
            <person name="Kohler A."/>
            <person name="Sanchez-Garcia M."/>
            <person name="Andreopoulos B."/>
            <person name="Barry K.W."/>
            <person name="Bonito G."/>
            <person name="Buee M."/>
            <person name="Carver A."/>
            <person name="Chen C."/>
            <person name="Cichocki N."/>
            <person name="Clum A."/>
            <person name="Culley D."/>
            <person name="Crous P.W."/>
            <person name="Fauchery L."/>
            <person name="Girlanda M."/>
            <person name="Hayes R."/>
            <person name="Keri Z."/>
            <person name="Labutti K."/>
            <person name="Lipzen A."/>
            <person name="Lombard V."/>
            <person name="Magnuson J."/>
            <person name="Maillard F."/>
            <person name="Morin E."/>
            <person name="Murat C."/>
            <person name="Nolan M."/>
            <person name="Ohm R."/>
            <person name="Pangilinan J."/>
            <person name="Pereira M."/>
            <person name="Perotto S."/>
            <person name="Peter M."/>
            <person name="Riley R."/>
            <person name="Sitrit Y."/>
            <person name="Stielow B."/>
            <person name="Szollosi G."/>
            <person name="Zifcakova L."/>
            <person name="Stursova M."/>
            <person name="Spatafora J.W."/>
            <person name="Tedersoo L."/>
            <person name="Vaario L.-M."/>
            <person name="Yamada A."/>
            <person name="Yan M."/>
            <person name="Wang P."/>
            <person name="Xu J."/>
            <person name="Bruns T."/>
            <person name="Baldrian P."/>
            <person name="Vilgalys R."/>
            <person name="Henrissat B."/>
            <person name="Grigoriev I.V."/>
            <person name="Hibbett D."/>
            <person name="Nagy L.G."/>
            <person name="Martin F.M."/>
        </authorList>
    </citation>
    <scope>NUCLEOTIDE SEQUENCE</scope>
    <source>
        <strain evidence="1">P2</strain>
    </source>
</reference>
<name>A0ACB6ZIU8_THEGA</name>
<comment type="caution">
    <text evidence="1">The sequence shown here is derived from an EMBL/GenBank/DDBJ whole genome shotgun (WGS) entry which is preliminary data.</text>
</comment>
<proteinExistence type="predicted"/>
<sequence>MLVPIPETFPFLPLSLFLPALQMSPPASLVHQPTSLLFLPSVTPTTAGALTNLPLSVSDDNINLGDKDSVRRRALWALEGKQDLNIFSRVEIPDISTPELPKKFDFSAKPSFPVMGSTFGNAAGKRDSFGKHLTATTSSKEQLHTLVEEDEDGEEECEDDSTMISSPVEFSSTEIVPKPVEVVESTLTQRHRPAHLNLRQLALGKENFSLPTPSTPTPRSSMGLRSLTLATSPVPITSTGENEGSTITSRMKRHSVMVPSVSPAVTPARRASLDLEGNFCSSGSFQTDSAQKRRSISYKYSVDIASNQLPTPALTPTIEKRPISASSASSLASVSDRCMSETEQHFLYQAHATLVQRITDLERALAASQPRSRPVSCASEPSARSSMSTPFVPEEPSDEMLQLIADLKAERDELSKDIDGWRVRVSDLEKQVGILSQRVDLERREAWVARQRTGLLEVEKAGIQKSLEAMGIELQAALARCDISRVEAEVLKEECERLRADLKVKSSVEEELQKLKAELEEERKKRGDLEIALKASIESHVNRRAPAFSIDSQATDVEYSAIEDFKMALRSVAEEESEDNSDQDDELANYEQEEEDDDTFSSQLSAVSSIEDVSHSVSALKEEIAAAVPQSHSRRASLVKAWTFPSRSHGGMSTSKPTEVDRFFGCLEYDEDEEASAAVHAAVTGDSGKGLFSQGLLVDDEDFPPFLIPAQTGFEVTEEMLSLDVIEEDEEDEEEVQPVKTPYEDDFGGEIVEGGIIFTFTPPEDSDVSSELATPSPPRSASPSPRVFSPSQDDEAPIVPFKFPRVVAPPVTPPQKPSGVAISSGSPNSPAQSFTPLRRNTPPTPSSIPRAIGLKSYNANTPTKASPLERIVLNRSNTFSTPPNKRNGPTPTGVSQPQLKASSKLSPPSFIPQPQRSSTLPTRPMNEGSNIHRLLNPNPPTPEGVIVDSTPSSKTLASSTDSRVSKLSFQTFTKLIPSPFSWSSRSTPAAENPPQTSLFTRERESRTPLNRSSTDSADRPFVSKEKQLEKLRSRMEEEARTRIRAQA</sequence>
<dbReference type="Proteomes" id="UP000886501">
    <property type="component" value="Unassembled WGS sequence"/>
</dbReference>
<reference evidence="1" key="2">
    <citation type="journal article" date="2020" name="Nat. Commun.">
        <title>Large-scale genome sequencing of mycorrhizal fungi provides insights into the early evolution of symbiotic traits.</title>
        <authorList>
            <person name="Miyauchi S."/>
            <person name="Kiss E."/>
            <person name="Kuo A."/>
            <person name="Drula E."/>
            <person name="Kohler A."/>
            <person name="Sanchez-Garcia M."/>
            <person name="Morin E."/>
            <person name="Andreopoulos B."/>
            <person name="Barry K.W."/>
            <person name="Bonito G."/>
            <person name="Buee M."/>
            <person name="Carver A."/>
            <person name="Chen C."/>
            <person name="Cichocki N."/>
            <person name="Clum A."/>
            <person name="Culley D."/>
            <person name="Crous P.W."/>
            <person name="Fauchery L."/>
            <person name="Girlanda M."/>
            <person name="Hayes R.D."/>
            <person name="Keri Z."/>
            <person name="LaButti K."/>
            <person name="Lipzen A."/>
            <person name="Lombard V."/>
            <person name="Magnuson J."/>
            <person name="Maillard F."/>
            <person name="Murat C."/>
            <person name="Nolan M."/>
            <person name="Ohm R.A."/>
            <person name="Pangilinan J."/>
            <person name="Pereira M.F."/>
            <person name="Perotto S."/>
            <person name="Peter M."/>
            <person name="Pfister S."/>
            <person name="Riley R."/>
            <person name="Sitrit Y."/>
            <person name="Stielow J.B."/>
            <person name="Szollosi G."/>
            <person name="Zifcakova L."/>
            <person name="Stursova M."/>
            <person name="Spatafora J.W."/>
            <person name="Tedersoo L."/>
            <person name="Vaario L.M."/>
            <person name="Yamada A."/>
            <person name="Yan M."/>
            <person name="Wang P."/>
            <person name="Xu J."/>
            <person name="Bruns T."/>
            <person name="Baldrian P."/>
            <person name="Vilgalys R."/>
            <person name="Dunand C."/>
            <person name="Henrissat B."/>
            <person name="Grigoriev I.V."/>
            <person name="Hibbett D."/>
            <person name="Nagy L.G."/>
            <person name="Martin F.M."/>
        </authorList>
    </citation>
    <scope>NUCLEOTIDE SEQUENCE</scope>
    <source>
        <strain evidence="1">P2</strain>
    </source>
</reference>
<keyword evidence="2" id="KW-1185">Reference proteome</keyword>
<accession>A0ACB6ZIU8</accession>